<dbReference type="SUPFAM" id="SSF54909">
    <property type="entry name" value="Dimeric alpha+beta barrel"/>
    <property type="match status" value="1"/>
</dbReference>
<keyword evidence="2" id="KW-0238">DNA-binding</keyword>
<dbReference type="InterPro" id="IPR011008">
    <property type="entry name" value="Dimeric_a/b-barrel"/>
</dbReference>
<comment type="caution">
    <text evidence="5">The sequence shown here is derived from an EMBL/GenBank/DDBJ whole genome shotgun (WGS) entry which is preliminary data.</text>
</comment>
<dbReference type="Pfam" id="PF01037">
    <property type="entry name" value="AsnC_trans_reg"/>
    <property type="match status" value="1"/>
</dbReference>
<keyword evidence="3" id="KW-0804">Transcription</keyword>
<dbReference type="PROSITE" id="PS50956">
    <property type="entry name" value="HTH_ASNC_2"/>
    <property type="match status" value="1"/>
</dbReference>
<keyword evidence="6" id="KW-1185">Reference proteome</keyword>
<dbReference type="PANTHER" id="PTHR30154:SF34">
    <property type="entry name" value="TRANSCRIPTIONAL REGULATOR AZLB"/>
    <property type="match status" value="1"/>
</dbReference>
<dbReference type="InterPro" id="IPR000485">
    <property type="entry name" value="AsnC-type_HTH_dom"/>
</dbReference>
<name>A0ABT5YNV7_9PROT</name>
<proteinExistence type="predicted"/>
<dbReference type="InterPro" id="IPR011991">
    <property type="entry name" value="ArsR-like_HTH"/>
</dbReference>
<dbReference type="InterPro" id="IPR036388">
    <property type="entry name" value="WH-like_DNA-bd_sf"/>
</dbReference>
<evidence type="ECO:0000313" key="6">
    <source>
        <dbReference type="Proteomes" id="UP001215503"/>
    </source>
</evidence>
<gene>
    <name evidence="5" type="ORF">P2G67_11290</name>
</gene>
<keyword evidence="1" id="KW-0805">Transcription regulation</keyword>
<dbReference type="Proteomes" id="UP001215503">
    <property type="component" value="Unassembled WGS sequence"/>
</dbReference>
<evidence type="ECO:0000259" key="4">
    <source>
        <dbReference type="PROSITE" id="PS50956"/>
    </source>
</evidence>
<dbReference type="RefSeq" id="WP_275823112.1">
    <property type="nucleotide sequence ID" value="NZ_JARHUD010000006.1"/>
</dbReference>
<feature type="domain" description="HTH asnC-type" evidence="4">
    <location>
        <begin position="5"/>
        <end position="71"/>
    </location>
</feature>
<dbReference type="InterPro" id="IPR019888">
    <property type="entry name" value="Tscrpt_reg_AsnC-like"/>
</dbReference>
<evidence type="ECO:0000256" key="2">
    <source>
        <dbReference type="ARBA" id="ARBA00023125"/>
    </source>
</evidence>
<dbReference type="PANTHER" id="PTHR30154">
    <property type="entry name" value="LEUCINE-RESPONSIVE REGULATORY PROTEIN"/>
    <property type="match status" value="1"/>
</dbReference>
<protein>
    <submittedName>
        <fullName evidence="5">Lrp/AsnC family transcriptional regulator</fullName>
    </submittedName>
</protein>
<reference evidence="5 6" key="1">
    <citation type="submission" date="2023-03" db="EMBL/GenBank/DDBJ databases">
        <title>Fodinicurvata sp. CAU 1616 isolated from sea sendiment.</title>
        <authorList>
            <person name="Kim W."/>
        </authorList>
    </citation>
    <scope>NUCLEOTIDE SEQUENCE [LARGE SCALE GENOMIC DNA]</scope>
    <source>
        <strain evidence="5 6">CAU 1616</strain>
    </source>
</reference>
<accession>A0ABT5YNV7</accession>
<dbReference type="PRINTS" id="PR00033">
    <property type="entry name" value="HTHASNC"/>
</dbReference>
<dbReference type="Gene3D" id="3.30.70.920">
    <property type="match status" value="1"/>
</dbReference>
<dbReference type="SUPFAM" id="SSF46785">
    <property type="entry name" value="Winged helix' DNA-binding domain"/>
    <property type="match status" value="1"/>
</dbReference>
<dbReference type="SMART" id="SM00344">
    <property type="entry name" value="HTH_ASNC"/>
    <property type="match status" value="1"/>
</dbReference>
<evidence type="ECO:0000256" key="3">
    <source>
        <dbReference type="ARBA" id="ARBA00023163"/>
    </source>
</evidence>
<dbReference type="CDD" id="cd00090">
    <property type="entry name" value="HTH_ARSR"/>
    <property type="match status" value="1"/>
</dbReference>
<dbReference type="Gene3D" id="1.10.10.10">
    <property type="entry name" value="Winged helix-like DNA-binding domain superfamily/Winged helix DNA-binding domain"/>
    <property type="match status" value="1"/>
</dbReference>
<organism evidence="5 6">
    <name type="scientific">Aquibaculum arenosum</name>
    <dbReference type="NCBI Taxonomy" id="3032591"/>
    <lineage>
        <taxon>Bacteria</taxon>
        <taxon>Pseudomonadati</taxon>
        <taxon>Pseudomonadota</taxon>
        <taxon>Alphaproteobacteria</taxon>
        <taxon>Rhodospirillales</taxon>
        <taxon>Rhodovibrionaceae</taxon>
        <taxon>Aquibaculum</taxon>
    </lineage>
</organism>
<dbReference type="Pfam" id="PF13412">
    <property type="entry name" value="HTH_24"/>
    <property type="match status" value="1"/>
</dbReference>
<sequence>MSARLDDRDLAILSVLQREGRITNQRLAERIHLSPSACLERLKRLEKAGIVTGYRGEVALERVLRCSTVYVEVTLKRHEAQDFARFEAAVRDTPEVVECHAIGGGSDYLMKVLALDIAHYQELIDRLLAADIGIGRYFTYVVTKPIKRAAPLPLEHLLAESQRREEGL</sequence>
<dbReference type="InterPro" id="IPR019887">
    <property type="entry name" value="Tscrpt_reg_AsnC/Lrp_C"/>
</dbReference>
<dbReference type="InterPro" id="IPR036390">
    <property type="entry name" value="WH_DNA-bd_sf"/>
</dbReference>
<dbReference type="EMBL" id="JARHUD010000006">
    <property type="protein sequence ID" value="MDF2096562.1"/>
    <property type="molecule type" value="Genomic_DNA"/>
</dbReference>
<evidence type="ECO:0000313" key="5">
    <source>
        <dbReference type="EMBL" id="MDF2096562.1"/>
    </source>
</evidence>
<evidence type="ECO:0000256" key="1">
    <source>
        <dbReference type="ARBA" id="ARBA00023015"/>
    </source>
</evidence>